<evidence type="ECO:0000313" key="2">
    <source>
        <dbReference type="EMBL" id="KZZ92882.1"/>
    </source>
</evidence>
<evidence type="ECO:0000256" key="1">
    <source>
        <dbReference type="SAM" id="MobiDB-lite"/>
    </source>
</evidence>
<keyword evidence="3" id="KW-1185">Reference proteome</keyword>
<dbReference type="STRING" id="1081109.A0A167ZMZ9"/>
<dbReference type="EMBL" id="AZGY01000014">
    <property type="protein sequence ID" value="KZZ92882.1"/>
    <property type="molecule type" value="Genomic_DNA"/>
</dbReference>
<dbReference type="OrthoDB" id="5397087at2759"/>
<feature type="region of interest" description="Disordered" evidence="1">
    <location>
        <begin position="1"/>
        <end position="22"/>
    </location>
</feature>
<sequence length="317" mass="34424">MGASRSRTVNEKFGLPPGKNTERAYIAASRRSDRSLQARLESAFKASAIHKSLTGRALRITEEIVLRDDAYEEEDDGPLRSHRLPRSPAVPIRQEKAKSTNRVTDAAGRQSVALLLLEMDEQWRNGVINRLFAESFPNAVDAQAEHFRQDLNSQWALAPASDCEGSPSVSEHGAGTEFSSPPTDPRSEQCAQNYSWPVRCAANDGVVAAAGVSSKLPTVWTDAPASASYAASLLRLNDVNFAPPESQDIAPDCWSSSSPGGPLAWANEYGLEEHREKEASDHIRAAVDAHTWLDYVDFDAPQNSLDGPGMMTSTGTC</sequence>
<comment type="caution">
    <text evidence="2">The sequence shown here is derived from an EMBL/GenBank/DDBJ whole genome shotgun (WGS) entry which is preliminary data.</text>
</comment>
<gene>
    <name evidence="2" type="ORF">AAL_05914</name>
</gene>
<name>A0A167ZMZ9_9HYPO</name>
<protein>
    <submittedName>
        <fullName evidence="2">Uncharacterized protein</fullName>
    </submittedName>
</protein>
<dbReference type="Proteomes" id="UP000078544">
    <property type="component" value="Unassembled WGS sequence"/>
</dbReference>
<feature type="region of interest" description="Disordered" evidence="1">
    <location>
        <begin position="159"/>
        <end position="190"/>
    </location>
</feature>
<feature type="region of interest" description="Disordered" evidence="1">
    <location>
        <begin position="72"/>
        <end position="104"/>
    </location>
</feature>
<dbReference type="AlphaFoldDB" id="A0A167ZMZ9"/>
<reference evidence="2 3" key="1">
    <citation type="journal article" date="2016" name="Genome Biol. Evol.">
        <title>Divergent and convergent evolution of fungal pathogenicity.</title>
        <authorList>
            <person name="Shang Y."/>
            <person name="Xiao G."/>
            <person name="Zheng P."/>
            <person name="Cen K."/>
            <person name="Zhan S."/>
            <person name="Wang C."/>
        </authorList>
    </citation>
    <scope>NUCLEOTIDE SEQUENCE [LARGE SCALE GENOMIC DNA]</scope>
    <source>
        <strain evidence="2 3">RCEF 2490</strain>
    </source>
</reference>
<organism evidence="2 3">
    <name type="scientific">Moelleriella libera RCEF 2490</name>
    <dbReference type="NCBI Taxonomy" id="1081109"/>
    <lineage>
        <taxon>Eukaryota</taxon>
        <taxon>Fungi</taxon>
        <taxon>Dikarya</taxon>
        <taxon>Ascomycota</taxon>
        <taxon>Pezizomycotina</taxon>
        <taxon>Sordariomycetes</taxon>
        <taxon>Hypocreomycetidae</taxon>
        <taxon>Hypocreales</taxon>
        <taxon>Clavicipitaceae</taxon>
        <taxon>Moelleriella</taxon>
    </lineage>
</organism>
<proteinExistence type="predicted"/>
<accession>A0A167ZMZ9</accession>
<evidence type="ECO:0000313" key="3">
    <source>
        <dbReference type="Proteomes" id="UP000078544"/>
    </source>
</evidence>